<protein>
    <submittedName>
        <fullName evidence="3">Uncharacterized protein</fullName>
    </submittedName>
</protein>
<evidence type="ECO:0000313" key="3">
    <source>
        <dbReference type="EMBL" id="WOJ92719.1"/>
    </source>
</evidence>
<evidence type="ECO:0000313" key="4">
    <source>
        <dbReference type="Proteomes" id="UP001626537"/>
    </source>
</evidence>
<dbReference type="EMBL" id="CP136864">
    <property type="protein sequence ID" value="WOJ92719.1"/>
    <property type="molecule type" value="Genomic_DNA"/>
</dbReference>
<reference evidence="3 4" key="1">
    <citation type="submission" date="2023-10" db="EMBL/GenBank/DDBJ databases">
        <title>Two novel species belonging to the OM43/NOR5 clade.</title>
        <authorList>
            <person name="Park M."/>
        </authorList>
    </citation>
    <scope>NUCLEOTIDE SEQUENCE [LARGE SCALE GENOMIC DNA]</scope>
    <source>
        <strain evidence="3 4">IMCC43200</strain>
    </source>
</reference>
<name>A0ABZ0I266_9GAMM</name>
<dbReference type="Proteomes" id="UP001626537">
    <property type="component" value="Chromosome"/>
</dbReference>
<feature type="compositionally biased region" description="Basic and acidic residues" evidence="1">
    <location>
        <begin position="37"/>
        <end position="52"/>
    </location>
</feature>
<dbReference type="RefSeq" id="WP_407347318.1">
    <property type="nucleotide sequence ID" value="NZ_CP136864.1"/>
</dbReference>
<keyword evidence="2" id="KW-0472">Membrane</keyword>
<keyword evidence="4" id="KW-1185">Reference proteome</keyword>
<keyword evidence="2" id="KW-1133">Transmembrane helix</keyword>
<organism evidence="3 4">
    <name type="scientific">Congregibacter variabilis</name>
    <dbReference type="NCBI Taxonomy" id="3081200"/>
    <lineage>
        <taxon>Bacteria</taxon>
        <taxon>Pseudomonadati</taxon>
        <taxon>Pseudomonadota</taxon>
        <taxon>Gammaproteobacteria</taxon>
        <taxon>Cellvibrionales</taxon>
        <taxon>Halieaceae</taxon>
        <taxon>Congregibacter</taxon>
    </lineage>
</organism>
<gene>
    <name evidence="3" type="ORF">R0135_13115</name>
</gene>
<evidence type="ECO:0000256" key="1">
    <source>
        <dbReference type="SAM" id="MobiDB-lite"/>
    </source>
</evidence>
<sequence length="61" mass="6745">MDTTTMAIAISASLLFFGVLIYKAVWFIRKVQQAPDSEEKPSEAEGQTKQEPEASLGQDLQ</sequence>
<keyword evidence="2" id="KW-0812">Transmembrane</keyword>
<accession>A0ABZ0I266</accession>
<feature type="transmembrane region" description="Helical" evidence="2">
    <location>
        <begin position="6"/>
        <end position="28"/>
    </location>
</feature>
<feature type="region of interest" description="Disordered" evidence="1">
    <location>
        <begin position="34"/>
        <end position="61"/>
    </location>
</feature>
<evidence type="ECO:0000256" key="2">
    <source>
        <dbReference type="SAM" id="Phobius"/>
    </source>
</evidence>
<proteinExistence type="predicted"/>